<sequence length="273" mass="29070">MVTLNGSPLDSTPDGEHATEALLRLALTNYGHFTTMRVEPDKTVRGLALHLERLQRDCRAVFEVDLDTDRVRGFIRSYLTSVNGPVSLRITVFDASIGLGNIAADAHPDILVTSSPSGPMAATPLTTVTVPFTRDAAAIKHVGLWSQMRLRRGAQRQGAGDVIFVEPDGTVSEGATWNLGFITAGGDVVWPSGPVLPGVTMQLIQQAQETSGVAQKTSPVHLDDLGTMSAAFATNVSVGVRGIASINDVSFDVEHPALDLMRKAYGEVPSELV</sequence>
<dbReference type="OrthoDB" id="8912228at2"/>
<dbReference type="EMBL" id="SMRU01000028">
    <property type="protein sequence ID" value="TDF91661.1"/>
    <property type="molecule type" value="Genomic_DNA"/>
</dbReference>
<dbReference type="PANTHER" id="PTHR42743:SF2">
    <property type="entry name" value="AMINODEOXYCHORISMATE LYASE"/>
    <property type="match status" value="1"/>
</dbReference>
<comment type="caution">
    <text evidence="2">The sequence shown here is derived from an EMBL/GenBank/DDBJ whole genome shotgun (WGS) entry which is preliminary data.</text>
</comment>
<dbReference type="GO" id="GO:0008483">
    <property type="term" value="F:transaminase activity"/>
    <property type="evidence" value="ECO:0007669"/>
    <property type="project" value="UniProtKB-KW"/>
</dbReference>
<dbReference type="PANTHER" id="PTHR42743">
    <property type="entry name" value="AMINO-ACID AMINOTRANSFERASE"/>
    <property type="match status" value="1"/>
</dbReference>
<reference evidence="2 3" key="1">
    <citation type="submission" date="2019-03" db="EMBL/GenBank/DDBJ databases">
        <title>Whole genome sequence of Arthrobacter sp JH1-1.</title>
        <authorList>
            <person name="Trinh H.N."/>
        </authorList>
    </citation>
    <scope>NUCLEOTIDE SEQUENCE [LARGE SCALE GENOMIC DNA]</scope>
    <source>
        <strain evidence="2 3">JH1-1</strain>
    </source>
</reference>
<dbReference type="Pfam" id="PF01063">
    <property type="entry name" value="Aminotran_4"/>
    <property type="match status" value="1"/>
</dbReference>
<keyword evidence="2" id="KW-0808">Transferase</keyword>
<dbReference type="InterPro" id="IPR043132">
    <property type="entry name" value="BCAT-like_C"/>
</dbReference>
<dbReference type="Gene3D" id="3.30.470.10">
    <property type="match status" value="1"/>
</dbReference>
<keyword evidence="3" id="KW-1185">Reference proteome</keyword>
<accession>A0A4R5K944</accession>
<comment type="similarity">
    <text evidence="1">Belongs to the class-IV pyridoxal-phosphate-dependent aminotransferase family.</text>
</comment>
<dbReference type="InterPro" id="IPR043131">
    <property type="entry name" value="BCAT-like_N"/>
</dbReference>
<dbReference type="InterPro" id="IPR001544">
    <property type="entry name" value="Aminotrans_IV"/>
</dbReference>
<dbReference type="Gene3D" id="3.20.10.10">
    <property type="entry name" value="D-amino Acid Aminotransferase, subunit A, domain 2"/>
    <property type="match status" value="1"/>
</dbReference>
<dbReference type="GO" id="GO:0008153">
    <property type="term" value="P:4-aminobenzoate biosynthetic process"/>
    <property type="evidence" value="ECO:0007669"/>
    <property type="project" value="TreeGrafter"/>
</dbReference>
<dbReference type="GO" id="GO:0005829">
    <property type="term" value="C:cytosol"/>
    <property type="evidence" value="ECO:0007669"/>
    <property type="project" value="TreeGrafter"/>
</dbReference>
<dbReference type="GO" id="GO:0008696">
    <property type="term" value="F:4-amino-4-deoxychorismate lyase activity"/>
    <property type="evidence" value="ECO:0007669"/>
    <property type="project" value="TreeGrafter"/>
</dbReference>
<protein>
    <submittedName>
        <fullName evidence="2">Aminotransferase</fullName>
    </submittedName>
</protein>
<dbReference type="InterPro" id="IPR036038">
    <property type="entry name" value="Aminotransferase-like"/>
</dbReference>
<gene>
    <name evidence="2" type="ORF">E1809_20290</name>
</gene>
<evidence type="ECO:0000313" key="2">
    <source>
        <dbReference type="EMBL" id="TDF91661.1"/>
    </source>
</evidence>
<dbReference type="NCBIfam" id="NF006734">
    <property type="entry name" value="PRK09266.1"/>
    <property type="match status" value="1"/>
</dbReference>
<dbReference type="AlphaFoldDB" id="A0A4R5K944"/>
<dbReference type="RefSeq" id="WP_133206054.1">
    <property type="nucleotide sequence ID" value="NZ_SMRU01000028.1"/>
</dbReference>
<name>A0A4R5K944_9MICC</name>
<dbReference type="SUPFAM" id="SSF56752">
    <property type="entry name" value="D-aminoacid aminotransferase-like PLP-dependent enzymes"/>
    <property type="match status" value="1"/>
</dbReference>
<keyword evidence="2" id="KW-0032">Aminotransferase</keyword>
<proteinExistence type="inferred from homology"/>
<organism evidence="2 3">
    <name type="scientific">Arthrobacter terricola</name>
    <dbReference type="NCBI Taxonomy" id="2547396"/>
    <lineage>
        <taxon>Bacteria</taxon>
        <taxon>Bacillati</taxon>
        <taxon>Actinomycetota</taxon>
        <taxon>Actinomycetes</taxon>
        <taxon>Micrococcales</taxon>
        <taxon>Micrococcaceae</taxon>
        <taxon>Arthrobacter</taxon>
    </lineage>
</organism>
<dbReference type="InterPro" id="IPR050571">
    <property type="entry name" value="Class-IV_PLP-Dep_Aminotrnsfr"/>
</dbReference>
<dbReference type="Proteomes" id="UP000295511">
    <property type="component" value="Unassembled WGS sequence"/>
</dbReference>
<evidence type="ECO:0000313" key="3">
    <source>
        <dbReference type="Proteomes" id="UP000295511"/>
    </source>
</evidence>
<evidence type="ECO:0000256" key="1">
    <source>
        <dbReference type="ARBA" id="ARBA00009320"/>
    </source>
</evidence>